<gene>
    <name evidence="1" type="ORF">HD592_001447</name>
</gene>
<accession>A0A923IXA4</accession>
<dbReference type="AlphaFoldDB" id="A0A923IXA4"/>
<keyword evidence="2" id="KW-1185">Reference proteome</keyword>
<dbReference type="RefSeq" id="WP_184452937.1">
    <property type="nucleotide sequence ID" value="NZ_JACHMK010000001.1"/>
</dbReference>
<dbReference type="EMBL" id="JACHMK010000001">
    <property type="protein sequence ID" value="MBB6334882.1"/>
    <property type="molecule type" value="Genomic_DNA"/>
</dbReference>
<protein>
    <submittedName>
        <fullName evidence="1">Uncharacterized protein</fullName>
    </submittedName>
</protein>
<comment type="caution">
    <text evidence="1">The sequence shown here is derived from an EMBL/GenBank/DDBJ whole genome shotgun (WGS) entry which is preliminary data.</text>
</comment>
<reference evidence="1" key="1">
    <citation type="submission" date="2020-08" db="EMBL/GenBank/DDBJ databases">
        <title>Sequencing the genomes of 1000 actinobacteria strains.</title>
        <authorList>
            <person name="Klenk H.-P."/>
        </authorList>
    </citation>
    <scope>NUCLEOTIDE SEQUENCE</scope>
    <source>
        <strain evidence="1">DSM 10695</strain>
    </source>
</reference>
<dbReference type="Proteomes" id="UP000617426">
    <property type="component" value="Unassembled WGS sequence"/>
</dbReference>
<evidence type="ECO:0000313" key="2">
    <source>
        <dbReference type="Proteomes" id="UP000617426"/>
    </source>
</evidence>
<sequence>MVIVGPHDPELVAKCADRIVHLRRLDASLAEERPRAEFLIRVRLLSLFDFSP</sequence>
<organism evidence="1 2">
    <name type="scientific">Schaalia hyovaginalis</name>
    <dbReference type="NCBI Taxonomy" id="29316"/>
    <lineage>
        <taxon>Bacteria</taxon>
        <taxon>Bacillati</taxon>
        <taxon>Actinomycetota</taxon>
        <taxon>Actinomycetes</taxon>
        <taxon>Actinomycetales</taxon>
        <taxon>Actinomycetaceae</taxon>
        <taxon>Schaalia</taxon>
    </lineage>
</organism>
<evidence type="ECO:0000313" key="1">
    <source>
        <dbReference type="EMBL" id="MBB6334882.1"/>
    </source>
</evidence>
<name>A0A923IXA4_9ACTO</name>
<proteinExistence type="predicted"/>